<sequence length="240" mass="26987">MGRSSWRAQSCRTCLARKVKCDMTRPKCTRCQSSKLTCGGYSRISNATIGHRTHTSHPIHLAHTTFECGQQSLVVYQDQIQLIAHFLDDYLPPKTPDAVTYQSPVNWAETFSSFLEAQSPIVHRLLVALTLNHAANSRHDDTLTQRSRQQYELAVQQICALNELNQPTDLIRSGMILALYESYTYPPAQNSGAWQAHVQAACNIVRQLEAPTTVLGKQDVRRLRTVDVYLCFLSSGMGTY</sequence>
<name>A0ACD1FWQ4_9EURO</name>
<reference evidence="1" key="1">
    <citation type="submission" date="2018-02" db="EMBL/GenBank/DDBJ databases">
        <title>The genomes of Aspergillus section Nigri reveals drivers in fungal speciation.</title>
        <authorList>
            <consortium name="DOE Joint Genome Institute"/>
            <person name="Vesth T.C."/>
            <person name="Nybo J."/>
            <person name="Theobald S."/>
            <person name="Brandl J."/>
            <person name="Frisvad J.C."/>
            <person name="Nielsen K.F."/>
            <person name="Lyhne E.K."/>
            <person name="Kogle M.E."/>
            <person name="Kuo A."/>
            <person name="Riley R."/>
            <person name="Clum A."/>
            <person name="Nolan M."/>
            <person name="Lipzen A."/>
            <person name="Salamov A."/>
            <person name="Henrissat B."/>
            <person name="Wiebenga A."/>
            <person name="De vries R.P."/>
            <person name="Grigoriev I.V."/>
            <person name="Mortensen U.H."/>
            <person name="Andersen M.R."/>
            <person name="Baker S.E."/>
        </authorList>
    </citation>
    <scope>NUCLEOTIDE SEQUENCE</scope>
    <source>
        <strain evidence="1">CBS 621.78</strain>
    </source>
</reference>
<dbReference type="Proteomes" id="UP000249057">
    <property type="component" value="Unassembled WGS sequence"/>
</dbReference>
<organism evidence="1 2">
    <name type="scientific">Aspergillus brunneoviolaceus CBS 621.78</name>
    <dbReference type="NCBI Taxonomy" id="1450534"/>
    <lineage>
        <taxon>Eukaryota</taxon>
        <taxon>Fungi</taxon>
        <taxon>Dikarya</taxon>
        <taxon>Ascomycota</taxon>
        <taxon>Pezizomycotina</taxon>
        <taxon>Eurotiomycetes</taxon>
        <taxon>Eurotiomycetidae</taxon>
        <taxon>Eurotiales</taxon>
        <taxon>Aspergillaceae</taxon>
        <taxon>Aspergillus</taxon>
        <taxon>Aspergillus subgen. Circumdati</taxon>
    </lineage>
</organism>
<evidence type="ECO:0000313" key="2">
    <source>
        <dbReference type="Proteomes" id="UP000249057"/>
    </source>
</evidence>
<accession>A0ACD1FWQ4</accession>
<protein>
    <submittedName>
        <fullName evidence="1">Uncharacterized protein</fullName>
    </submittedName>
</protein>
<proteinExistence type="predicted"/>
<evidence type="ECO:0000313" key="1">
    <source>
        <dbReference type="EMBL" id="RAH41389.1"/>
    </source>
</evidence>
<dbReference type="EMBL" id="KZ825389">
    <property type="protein sequence ID" value="RAH41389.1"/>
    <property type="molecule type" value="Genomic_DNA"/>
</dbReference>
<keyword evidence="2" id="KW-1185">Reference proteome</keyword>
<gene>
    <name evidence="1" type="ORF">BO95DRAFT_506922</name>
</gene>